<evidence type="ECO:0000259" key="1">
    <source>
        <dbReference type="Pfam" id="PF13439"/>
    </source>
</evidence>
<dbReference type="STRING" id="1121439.dsat_1965"/>
<accession>S7UNM9</accession>
<name>S7UNM9_9BACT</name>
<comment type="caution">
    <text evidence="2">The sequence shown here is derived from an EMBL/GenBank/DDBJ whole genome shotgun (WGS) entry which is preliminary data.</text>
</comment>
<dbReference type="SUPFAM" id="SSF53756">
    <property type="entry name" value="UDP-Glycosyltransferase/glycogen phosphorylase"/>
    <property type="match status" value="1"/>
</dbReference>
<dbReference type="PATRIC" id="fig|1121439.3.peg.350"/>
<dbReference type="Gene3D" id="3.40.50.2000">
    <property type="entry name" value="Glycogen Phosphorylase B"/>
    <property type="match status" value="2"/>
</dbReference>
<dbReference type="InterPro" id="IPR028098">
    <property type="entry name" value="Glyco_trans_4-like_N"/>
</dbReference>
<protein>
    <submittedName>
        <fullName evidence="2">Glycosyl transferase group 1</fullName>
    </submittedName>
</protein>
<reference evidence="2 3" key="1">
    <citation type="journal article" date="2013" name="Genome Announc.">
        <title>Draft genome sequences for three mercury-methylating, sulfate-reducing bacteria.</title>
        <authorList>
            <person name="Brown S.D."/>
            <person name="Hurt R.A.Jr."/>
            <person name="Gilmour C.C."/>
            <person name="Elias D.A."/>
        </authorList>
    </citation>
    <scope>NUCLEOTIDE SEQUENCE [LARGE SCALE GENOMIC DNA]</scope>
    <source>
        <strain evidence="2 3">DSM 16529</strain>
    </source>
</reference>
<keyword evidence="3" id="KW-1185">Reference proteome</keyword>
<feature type="domain" description="Glycosyltransferase subfamily 4-like N-terminal" evidence="1">
    <location>
        <begin position="13"/>
        <end position="175"/>
    </location>
</feature>
<dbReference type="Pfam" id="PF13692">
    <property type="entry name" value="Glyco_trans_1_4"/>
    <property type="match status" value="1"/>
</dbReference>
<dbReference type="eggNOG" id="COG0438">
    <property type="taxonomic scope" value="Bacteria"/>
</dbReference>
<dbReference type="OrthoDB" id="9803091at2"/>
<gene>
    <name evidence="2" type="ORF">dsat_1965</name>
</gene>
<dbReference type="EMBL" id="ATHI01000003">
    <property type="protein sequence ID" value="EPR35624.1"/>
    <property type="molecule type" value="Genomic_DNA"/>
</dbReference>
<evidence type="ECO:0000313" key="2">
    <source>
        <dbReference type="EMBL" id="EPR35624.1"/>
    </source>
</evidence>
<dbReference type="PANTHER" id="PTHR12526">
    <property type="entry name" value="GLYCOSYLTRANSFERASE"/>
    <property type="match status" value="1"/>
</dbReference>
<sequence>MKILFLTRSLHRGGAETQLVQLATGLAERGHEVCVAVYYSGGALESELAGRGVRLHDLGKHGRWDLPGFAARLVRLVWRERPDVLHAYLTTANLLAASLGLFFPRTRIVWGVRATDMRGMRKDGVASLTMRLETLLARRSDLIITNSRASASRLAAHGVDKARIAVVANGIDTRRFEPSPDVRSASREAWGIPAEAVAVGLPARLDPVKDHATFLRAAKCLLESDRGVHFLCAGGGEPGFAARLRELADSLGIGHAVHWLGEMEDMRKFYAGLDLAVLSSTSESFPNVLCEAMACGVPCVATDVGDCALIVGEEGITVRPGDPEALANAMRDMLGRIASGSSSPERVRERVETLFGLDTMVRRSEELLMEISARQLGPKTMRWKG</sequence>
<proteinExistence type="predicted"/>
<evidence type="ECO:0000313" key="3">
    <source>
        <dbReference type="Proteomes" id="UP000014975"/>
    </source>
</evidence>
<dbReference type="GO" id="GO:0016757">
    <property type="term" value="F:glycosyltransferase activity"/>
    <property type="evidence" value="ECO:0007669"/>
    <property type="project" value="TreeGrafter"/>
</dbReference>
<dbReference type="Proteomes" id="UP000014975">
    <property type="component" value="Unassembled WGS sequence"/>
</dbReference>
<dbReference type="PANTHER" id="PTHR12526:SF636">
    <property type="entry name" value="BLL3647 PROTEIN"/>
    <property type="match status" value="1"/>
</dbReference>
<dbReference type="RefSeq" id="WP_020885851.1">
    <property type="nucleotide sequence ID" value="NZ_ATHI01000003.1"/>
</dbReference>
<dbReference type="AlphaFoldDB" id="S7UNM9"/>
<keyword evidence="2" id="KW-0808">Transferase</keyword>
<organism evidence="2 3">
    <name type="scientific">Alkalidesulfovibrio alkalitolerans DSM 16529</name>
    <dbReference type="NCBI Taxonomy" id="1121439"/>
    <lineage>
        <taxon>Bacteria</taxon>
        <taxon>Pseudomonadati</taxon>
        <taxon>Thermodesulfobacteriota</taxon>
        <taxon>Desulfovibrionia</taxon>
        <taxon>Desulfovibrionales</taxon>
        <taxon>Desulfovibrionaceae</taxon>
        <taxon>Alkalidesulfovibrio</taxon>
    </lineage>
</organism>
<dbReference type="Pfam" id="PF13439">
    <property type="entry name" value="Glyco_transf_4"/>
    <property type="match status" value="1"/>
</dbReference>